<protein>
    <recommendedName>
        <fullName evidence="4">DUF4175 domain-containing protein</fullName>
    </recommendedName>
</protein>
<keyword evidence="1" id="KW-0472">Membrane</keyword>
<evidence type="ECO:0000313" key="3">
    <source>
        <dbReference type="Proteomes" id="UP001500657"/>
    </source>
</evidence>
<keyword evidence="1" id="KW-1133">Transmembrane helix</keyword>
<dbReference type="RefSeq" id="WP_343881350.1">
    <property type="nucleotide sequence ID" value="NZ_BAAAFO010000002.1"/>
</dbReference>
<gene>
    <name evidence="2" type="ORF">GCM10009126_12720</name>
</gene>
<feature type="transmembrane region" description="Helical" evidence="1">
    <location>
        <begin position="55"/>
        <end position="75"/>
    </location>
</feature>
<keyword evidence="3" id="KW-1185">Reference proteome</keyword>
<evidence type="ECO:0000256" key="1">
    <source>
        <dbReference type="SAM" id="Phobius"/>
    </source>
</evidence>
<comment type="caution">
    <text evidence="2">The sequence shown here is derived from an EMBL/GenBank/DDBJ whole genome shotgun (WGS) entry which is preliminary data.</text>
</comment>
<dbReference type="EMBL" id="BAAAFO010000002">
    <property type="protein sequence ID" value="GAA0248686.1"/>
    <property type="molecule type" value="Genomic_DNA"/>
</dbReference>
<organism evidence="2 3">
    <name type="scientific">Rhodanobacter caeni</name>
    <dbReference type="NCBI Taxonomy" id="657654"/>
    <lineage>
        <taxon>Bacteria</taxon>
        <taxon>Pseudomonadati</taxon>
        <taxon>Pseudomonadota</taxon>
        <taxon>Gammaproteobacteria</taxon>
        <taxon>Lysobacterales</taxon>
        <taxon>Rhodanobacteraceae</taxon>
        <taxon>Rhodanobacter</taxon>
    </lineage>
</organism>
<proteinExistence type="predicted"/>
<keyword evidence="1" id="KW-0812">Transmembrane</keyword>
<name>A0ABN0UFF7_9GAMM</name>
<evidence type="ECO:0008006" key="4">
    <source>
        <dbReference type="Google" id="ProtNLM"/>
    </source>
</evidence>
<reference evidence="2 3" key="1">
    <citation type="journal article" date="2019" name="Int. J. Syst. Evol. Microbiol.">
        <title>The Global Catalogue of Microorganisms (GCM) 10K type strain sequencing project: providing services to taxonomists for standard genome sequencing and annotation.</title>
        <authorList>
            <consortium name="The Broad Institute Genomics Platform"/>
            <consortium name="The Broad Institute Genome Sequencing Center for Infectious Disease"/>
            <person name="Wu L."/>
            <person name="Ma J."/>
        </authorList>
    </citation>
    <scope>NUCLEOTIDE SEQUENCE [LARGE SCALE GENOMIC DNA]</scope>
    <source>
        <strain evidence="2 3">JCM 16242</strain>
    </source>
</reference>
<accession>A0ABN0UFF7</accession>
<evidence type="ECO:0000313" key="2">
    <source>
        <dbReference type="EMBL" id="GAA0248686.1"/>
    </source>
</evidence>
<feature type="transmembrane region" description="Helical" evidence="1">
    <location>
        <begin position="21"/>
        <end position="43"/>
    </location>
</feature>
<sequence length="98" mass="10740">MRMSHARVRRNTDPDLTPGARAAAAAASLFFSVPLMGLLWLLINGQIAPLSDSAFLPPWALGAAIAGFAILSFAFPRLAPNVFGWLCDMLMRLARWLW</sequence>
<dbReference type="Proteomes" id="UP001500657">
    <property type="component" value="Unassembled WGS sequence"/>
</dbReference>